<dbReference type="PANTHER" id="PTHR43344">
    <property type="entry name" value="PHOSPHOSERINE PHOSPHATASE"/>
    <property type="match status" value="1"/>
</dbReference>
<comment type="caution">
    <text evidence="11">The sequence shown here is derived from an EMBL/GenBank/DDBJ whole genome shotgun (WGS) entry which is preliminary data.</text>
</comment>
<dbReference type="GO" id="GO:0000287">
    <property type="term" value="F:magnesium ion binding"/>
    <property type="evidence" value="ECO:0007669"/>
    <property type="project" value="TreeGrafter"/>
</dbReference>
<name>A0A0G1CMY9_9BACT</name>
<reference evidence="11 12" key="1">
    <citation type="journal article" date="2015" name="Nature">
        <title>rRNA introns, odd ribosomes, and small enigmatic genomes across a large radiation of phyla.</title>
        <authorList>
            <person name="Brown C.T."/>
            <person name="Hug L.A."/>
            <person name="Thomas B.C."/>
            <person name="Sharon I."/>
            <person name="Castelle C.J."/>
            <person name="Singh A."/>
            <person name="Wilkins M.J."/>
            <person name="Williams K.H."/>
            <person name="Banfield J.F."/>
        </authorList>
    </citation>
    <scope>NUCLEOTIDE SEQUENCE [LARGE SCALE GENOMIC DNA]</scope>
</reference>
<comment type="catalytic activity">
    <reaction evidence="9">
        <text>O-phospho-L-serine + H2O = L-serine + phosphate</text>
        <dbReference type="Rhea" id="RHEA:21208"/>
        <dbReference type="ChEBI" id="CHEBI:15377"/>
        <dbReference type="ChEBI" id="CHEBI:33384"/>
        <dbReference type="ChEBI" id="CHEBI:43474"/>
        <dbReference type="ChEBI" id="CHEBI:57524"/>
        <dbReference type="EC" id="3.1.3.3"/>
    </reaction>
</comment>
<dbReference type="InterPro" id="IPR036412">
    <property type="entry name" value="HAD-like_sf"/>
</dbReference>
<comment type="catalytic activity">
    <reaction evidence="10">
        <text>O-phospho-D-serine + H2O = D-serine + phosphate</text>
        <dbReference type="Rhea" id="RHEA:24873"/>
        <dbReference type="ChEBI" id="CHEBI:15377"/>
        <dbReference type="ChEBI" id="CHEBI:35247"/>
        <dbReference type="ChEBI" id="CHEBI:43474"/>
        <dbReference type="ChEBI" id="CHEBI:58680"/>
        <dbReference type="EC" id="3.1.3.3"/>
    </reaction>
</comment>
<dbReference type="GO" id="GO:0036424">
    <property type="term" value="F:L-phosphoserine phosphatase activity"/>
    <property type="evidence" value="ECO:0007669"/>
    <property type="project" value="TreeGrafter"/>
</dbReference>
<evidence type="ECO:0000256" key="5">
    <source>
        <dbReference type="ARBA" id="ARBA00022723"/>
    </source>
</evidence>
<dbReference type="GO" id="GO:0006564">
    <property type="term" value="P:L-serine biosynthetic process"/>
    <property type="evidence" value="ECO:0007669"/>
    <property type="project" value="UniProtKB-KW"/>
</dbReference>
<evidence type="ECO:0000256" key="1">
    <source>
        <dbReference type="ARBA" id="ARBA00001946"/>
    </source>
</evidence>
<dbReference type="SUPFAM" id="SSF56784">
    <property type="entry name" value="HAD-like"/>
    <property type="match status" value="1"/>
</dbReference>
<dbReference type="PANTHER" id="PTHR43344:SF2">
    <property type="entry name" value="PHOSPHOSERINE PHOSPHATASE"/>
    <property type="match status" value="1"/>
</dbReference>
<evidence type="ECO:0000256" key="4">
    <source>
        <dbReference type="ARBA" id="ARBA00022605"/>
    </source>
</evidence>
<dbReference type="STRING" id="1618446.UV61_C0006G0110"/>
<dbReference type="Gene3D" id="3.40.50.1000">
    <property type="entry name" value="HAD superfamily/HAD-like"/>
    <property type="match status" value="1"/>
</dbReference>
<evidence type="ECO:0000256" key="8">
    <source>
        <dbReference type="ARBA" id="ARBA00023299"/>
    </source>
</evidence>
<dbReference type="GO" id="GO:0005737">
    <property type="term" value="C:cytoplasm"/>
    <property type="evidence" value="ECO:0007669"/>
    <property type="project" value="TreeGrafter"/>
</dbReference>
<evidence type="ECO:0000313" key="11">
    <source>
        <dbReference type="EMBL" id="KKS86909.1"/>
    </source>
</evidence>
<comment type="pathway">
    <text evidence="2">Amino-acid biosynthesis; L-serine biosynthesis; L-serine from 3-phospho-D-glycerate: step 3/3.</text>
</comment>
<sequence length="213" mass="24357">MKQFKLIAFDVDGTITQGISWNRINNLCGISIQEDSKWHDDYFVRKIITYDQWIKLLEKRYRESAKTRTELETVALKTSFIEGAQDIINKLKQIYQVCLISSGLDIFVSSVSKQLGISKYYANYTLAYRPDGTVESLNYISTEENAKVQALQKICEEKNIKPEEIVFVGDSSNDLDAFVFTRHGILVGTGNEKLKKAAWKQVGKLKEIETILL</sequence>
<evidence type="ECO:0000256" key="10">
    <source>
        <dbReference type="ARBA" id="ARBA00048523"/>
    </source>
</evidence>
<keyword evidence="6 11" id="KW-0378">Hydrolase</keyword>
<dbReference type="EC" id="3.1.3.3" evidence="3"/>
<evidence type="ECO:0000256" key="7">
    <source>
        <dbReference type="ARBA" id="ARBA00022842"/>
    </source>
</evidence>
<accession>A0A0G1CMY9</accession>
<dbReference type="AlphaFoldDB" id="A0A0G1CMY9"/>
<comment type="cofactor">
    <cofactor evidence="1">
        <name>Mg(2+)</name>
        <dbReference type="ChEBI" id="CHEBI:18420"/>
    </cofactor>
</comment>
<dbReference type="NCBIfam" id="TIGR01488">
    <property type="entry name" value="HAD-SF-IB"/>
    <property type="match status" value="1"/>
</dbReference>
<protein>
    <recommendedName>
        <fullName evidence="3">phosphoserine phosphatase</fullName>
        <ecNumber evidence="3">3.1.3.3</ecNumber>
    </recommendedName>
</protein>
<keyword evidence="4" id="KW-0028">Amino-acid biosynthesis</keyword>
<evidence type="ECO:0000256" key="3">
    <source>
        <dbReference type="ARBA" id="ARBA00012640"/>
    </source>
</evidence>
<dbReference type="InterPro" id="IPR023214">
    <property type="entry name" value="HAD_sf"/>
</dbReference>
<evidence type="ECO:0000256" key="6">
    <source>
        <dbReference type="ARBA" id="ARBA00022801"/>
    </source>
</evidence>
<keyword evidence="7" id="KW-0460">Magnesium</keyword>
<evidence type="ECO:0000313" key="12">
    <source>
        <dbReference type="Proteomes" id="UP000034050"/>
    </source>
</evidence>
<keyword evidence="8" id="KW-0718">Serine biosynthesis</keyword>
<organism evidence="11 12">
    <name type="scientific">Candidatus Gottesmanbacteria bacterium GW2011_GWB1_43_11</name>
    <dbReference type="NCBI Taxonomy" id="1618446"/>
    <lineage>
        <taxon>Bacteria</taxon>
        <taxon>Candidatus Gottesmaniibacteriota</taxon>
    </lineage>
</organism>
<gene>
    <name evidence="11" type="ORF">UV61_C0006G0110</name>
</gene>
<dbReference type="EMBL" id="LCFD01000006">
    <property type="protein sequence ID" value="KKS86909.1"/>
    <property type="molecule type" value="Genomic_DNA"/>
</dbReference>
<keyword evidence="5" id="KW-0479">Metal-binding</keyword>
<proteinExistence type="predicted"/>
<evidence type="ECO:0000256" key="2">
    <source>
        <dbReference type="ARBA" id="ARBA00005135"/>
    </source>
</evidence>
<evidence type="ECO:0000256" key="9">
    <source>
        <dbReference type="ARBA" id="ARBA00048138"/>
    </source>
</evidence>
<dbReference type="InterPro" id="IPR050582">
    <property type="entry name" value="HAD-like_SerB"/>
</dbReference>
<dbReference type="Proteomes" id="UP000034050">
    <property type="component" value="Unassembled WGS sequence"/>
</dbReference>
<dbReference type="Pfam" id="PF00702">
    <property type="entry name" value="Hydrolase"/>
    <property type="match status" value="1"/>
</dbReference>